<keyword evidence="3" id="KW-0238">DNA-binding</keyword>
<keyword evidence="2" id="KW-0731">Sigma factor</keyword>
<dbReference type="InterPro" id="IPR009057">
    <property type="entry name" value="Homeodomain-like_sf"/>
</dbReference>
<organism evidence="6 7">
    <name type="scientific">Ruminococcus flavefaciens</name>
    <dbReference type="NCBI Taxonomy" id="1265"/>
    <lineage>
        <taxon>Bacteria</taxon>
        <taxon>Bacillati</taxon>
        <taxon>Bacillota</taxon>
        <taxon>Clostridia</taxon>
        <taxon>Eubacteriales</taxon>
        <taxon>Oscillospiraceae</taxon>
        <taxon>Ruminococcus</taxon>
    </lineage>
</organism>
<dbReference type="GO" id="GO:0003677">
    <property type="term" value="F:DNA binding"/>
    <property type="evidence" value="ECO:0007669"/>
    <property type="project" value="UniProtKB-KW"/>
</dbReference>
<evidence type="ECO:0000259" key="5">
    <source>
        <dbReference type="Pfam" id="PF04542"/>
    </source>
</evidence>
<name>A0A1M7JRE1_RUMFL</name>
<dbReference type="InterPro" id="IPR013325">
    <property type="entry name" value="RNA_pol_sigma_r2"/>
</dbReference>
<feature type="domain" description="RNA polymerase sigma-70 region 2" evidence="5">
    <location>
        <begin position="10"/>
        <end position="75"/>
    </location>
</feature>
<dbReference type="PANTHER" id="PTHR43133:SF8">
    <property type="entry name" value="RNA POLYMERASE SIGMA FACTOR HI_1459-RELATED"/>
    <property type="match status" value="1"/>
</dbReference>
<dbReference type="NCBIfam" id="TIGR02937">
    <property type="entry name" value="sigma70-ECF"/>
    <property type="match status" value="1"/>
</dbReference>
<dbReference type="SUPFAM" id="SSF88946">
    <property type="entry name" value="Sigma2 domain of RNA polymerase sigma factors"/>
    <property type="match status" value="1"/>
</dbReference>
<dbReference type="GO" id="GO:0016987">
    <property type="term" value="F:sigma factor activity"/>
    <property type="evidence" value="ECO:0007669"/>
    <property type="project" value="UniProtKB-KW"/>
</dbReference>
<reference evidence="6 7" key="1">
    <citation type="submission" date="2016-11" db="EMBL/GenBank/DDBJ databases">
        <authorList>
            <person name="Jaros S."/>
            <person name="Januszkiewicz K."/>
            <person name="Wedrychowicz H."/>
        </authorList>
    </citation>
    <scope>NUCLEOTIDE SEQUENCE [LARGE SCALE GENOMIC DNA]</scope>
    <source>
        <strain evidence="6 7">Y1</strain>
    </source>
</reference>
<protein>
    <submittedName>
        <fullName evidence="6">RNA polymerase sigma factor, sigma-70 family</fullName>
    </submittedName>
</protein>
<sequence>MIEPEHCTLIIEKYYREIFSYCYAKLGYSHHSAEDCTQEAFVVFFTKHERLDETDNIRLWLYRTADNVIKTFVRKSPPPAVSIEDSPEALDIADSGGFTEDTDSPLDILDAEERQLLELYYDSDYGQRTAAAKKLGISLPALYRKVHKIKKKLRGVK</sequence>
<dbReference type="Proteomes" id="UP000184394">
    <property type="component" value="Unassembled WGS sequence"/>
</dbReference>
<dbReference type="Pfam" id="PF04542">
    <property type="entry name" value="Sigma70_r2"/>
    <property type="match status" value="1"/>
</dbReference>
<dbReference type="Gene3D" id="1.10.10.60">
    <property type="entry name" value="Homeodomain-like"/>
    <property type="match status" value="1"/>
</dbReference>
<dbReference type="SUPFAM" id="SSF46689">
    <property type="entry name" value="Homeodomain-like"/>
    <property type="match status" value="1"/>
</dbReference>
<dbReference type="InterPro" id="IPR014284">
    <property type="entry name" value="RNA_pol_sigma-70_dom"/>
</dbReference>
<dbReference type="EMBL" id="FRCT01000006">
    <property type="protein sequence ID" value="SHM55491.1"/>
    <property type="molecule type" value="Genomic_DNA"/>
</dbReference>
<dbReference type="GO" id="GO:0006352">
    <property type="term" value="P:DNA-templated transcription initiation"/>
    <property type="evidence" value="ECO:0007669"/>
    <property type="project" value="InterPro"/>
</dbReference>
<dbReference type="AlphaFoldDB" id="A0A1M7JRE1"/>
<evidence type="ECO:0000313" key="6">
    <source>
        <dbReference type="EMBL" id="SHM55491.1"/>
    </source>
</evidence>
<evidence type="ECO:0000256" key="2">
    <source>
        <dbReference type="ARBA" id="ARBA00023082"/>
    </source>
</evidence>
<evidence type="ECO:0000313" key="7">
    <source>
        <dbReference type="Proteomes" id="UP000184394"/>
    </source>
</evidence>
<accession>A0A1M7JRE1</accession>
<dbReference type="PANTHER" id="PTHR43133">
    <property type="entry name" value="RNA POLYMERASE ECF-TYPE SIGMA FACTO"/>
    <property type="match status" value="1"/>
</dbReference>
<evidence type="ECO:0000256" key="4">
    <source>
        <dbReference type="ARBA" id="ARBA00023163"/>
    </source>
</evidence>
<evidence type="ECO:0000256" key="3">
    <source>
        <dbReference type="ARBA" id="ARBA00023125"/>
    </source>
</evidence>
<dbReference type="InterPro" id="IPR007627">
    <property type="entry name" value="RNA_pol_sigma70_r2"/>
</dbReference>
<gene>
    <name evidence="6" type="ORF">SAMN04487860_106169</name>
</gene>
<evidence type="ECO:0000256" key="1">
    <source>
        <dbReference type="ARBA" id="ARBA00023015"/>
    </source>
</evidence>
<dbReference type="Gene3D" id="1.10.1740.10">
    <property type="match status" value="1"/>
</dbReference>
<proteinExistence type="predicted"/>
<dbReference type="InterPro" id="IPR039425">
    <property type="entry name" value="RNA_pol_sigma-70-like"/>
</dbReference>
<dbReference type="RefSeq" id="WP_072950612.1">
    <property type="nucleotide sequence ID" value="NZ_FRCT01000006.1"/>
</dbReference>
<keyword evidence="1" id="KW-0805">Transcription regulation</keyword>
<keyword evidence="4" id="KW-0804">Transcription</keyword>